<evidence type="ECO:0000313" key="1">
    <source>
        <dbReference type="Ensembl" id="ENSAOWP00000009722.1"/>
    </source>
</evidence>
<dbReference type="Ensembl" id="ENSAOWT00000011035.1">
    <property type="protein sequence ID" value="ENSAOWP00000009722.1"/>
    <property type="gene ID" value="ENSAOWG00000006665.1"/>
</dbReference>
<reference evidence="1" key="1">
    <citation type="submission" date="2025-08" db="UniProtKB">
        <authorList>
            <consortium name="Ensembl"/>
        </authorList>
    </citation>
    <scope>IDENTIFICATION</scope>
</reference>
<dbReference type="Proteomes" id="UP000694424">
    <property type="component" value="Unplaced"/>
</dbReference>
<protein>
    <submittedName>
        <fullName evidence="1">Uncharacterized protein</fullName>
    </submittedName>
</protein>
<accession>A0A8B9PHD8</accession>
<keyword evidence="2" id="KW-1185">Reference proteome</keyword>
<sequence>MEPRSKRERLRRKKYMGVGKRIHSGLSAEGAELACPAALFPAVLCSHHGGGGQLRSCYPKKKRHGREQRNALAKCPSALFLRGCEAGLSPPLLASNTAGSFQLPTSSCPHPAAQQHVSAWPQDLGGFSMGHLDNTQLQWESCVLVEGSLQPSQKPHGNGRMS</sequence>
<organism evidence="1 2">
    <name type="scientific">Apteryx owenii</name>
    <name type="common">Little spotted kiwi</name>
    <dbReference type="NCBI Taxonomy" id="8824"/>
    <lineage>
        <taxon>Eukaryota</taxon>
        <taxon>Metazoa</taxon>
        <taxon>Chordata</taxon>
        <taxon>Craniata</taxon>
        <taxon>Vertebrata</taxon>
        <taxon>Euteleostomi</taxon>
        <taxon>Archelosauria</taxon>
        <taxon>Archosauria</taxon>
        <taxon>Dinosauria</taxon>
        <taxon>Saurischia</taxon>
        <taxon>Theropoda</taxon>
        <taxon>Coelurosauria</taxon>
        <taxon>Aves</taxon>
        <taxon>Palaeognathae</taxon>
        <taxon>Apterygiformes</taxon>
        <taxon>Apterygidae</taxon>
        <taxon>Apteryx</taxon>
    </lineage>
</organism>
<proteinExistence type="predicted"/>
<dbReference type="AlphaFoldDB" id="A0A8B9PHD8"/>
<name>A0A8B9PHD8_APTOW</name>
<evidence type="ECO:0000313" key="2">
    <source>
        <dbReference type="Proteomes" id="UP000694424"/>
    </source>
</evidence>
<reference evidence="1" key="2">
    <citation type="submission" date="2025-09" db="UniProtKB">
        <authorList>
            <consortium name="Ensembl"/>
        </authorList>
    </citation>
    <scope>IDENTIFICATION</scope>
</reference>